<keyword evidence="4 5" id="KW-0472">Membrane</keyword>
<feature type="transmembrane region" description="Helical" evidence="5">
    <location>
        <begin position="122"/>
        <end position="139"/>
    </location>
</feature>
<evidence type="ECO:0000256" key="1">
    <source>
        <dbReference type="ARBA" id="ARBA00004141"/>
    </source>
</evidence>
<dbReference type="EMBL" id="JBHSNO010000005">
    <property type="protein sequence ID" value="MFC5589110.1"/>
    <property type="molecule type" value="Genomic_DNA"/>
</dbReference>
<accession>A0ABW0TJL6</accession>
<keyword evidence="7" id="KW-0436">Ligase</keyword>
<dbReference type="InterPro" id="IPR051533">
    <property type="entry name" value="WaaL-like"/>
</dbReference>
<evidence type="ECO:0000256" key="5">
    <source>
        <dbReference type="SAM" id="Phobius"/>
    </source>
</evidence>
<comment type="subcellular location">
    <subcellularLocation>
        <location evidence="1">Membrane</location>
        <topology evidence="1">Multi-pass membrane protein</topology>
    </subcellularLocation>
</comment>
<dbReference type="PANTHER" id="PTHR37422:SF13">
    <property type="entry name" value="LIPOPOLYSACCHARIDE BIOSYNTHESIS PROTEIN PA4999-RELATED"/>
    <property type="match status" value="1"/>
</dbReference>
<proteinExistence type="predicted"/>
<reference evidence="8" key="1">
    <citation type="journal article" date="2019" name="Int. J. Syst. Evol. Microbiol.">
        <title>The Global Catalogue of Microorganisms (GCM) 10K type strain sequencing project: providing services to taxonomists for standard genome sequencing and annotation.</title>
        <authorList>
            <consortium name="The Broad Institute Genomics Platform"/>
            <consortium name="The Broad Institute Genome Sequencing Center for Infectious Disease"/>
            <person name="Wu L."/>
            <person name="Ma J."/>
        </authorList>
    </citation>
    <scope>NUCLEOTIDE SEQUENCE [LARGE SCALE GENOMIC DNA]</scope>
    <source>
        <strain evidence="8">CGMCC 4.1434</strain>
    </source>
</reference>
<dbReference type="PANTHER" id="PTHR37422">
    <property type="entry name" value="TEICHURONIC ACID BIOSYNTHESIS PROTEIN TUAE"/>
    <property type="match status" value="1"/>
</dbReference>
<dbReference type="GO" id="GO:0016874">
    <property type="term" value="F:ligase activity"/>
    <property type="evidence" value="ECO:0007669"/>
    <property type="project" value="UniProtKB-KW"/>
</dbReference>
<feature type="transmembrane region" description="Helical" evidence="5">
    <location>
        <begin position="12"/>
        <end position="28"/>
    </location>
</feature>
<dbReference type="Pfam" id="PF04932">
    <property type="entry name" value="Wzy_C"/>
    <property type="match status" value="1"/>
</dbReference>
<keyword evidence="3 5" id="KW-1133">Transmembrane helix</keyword>
<evidence type="ECO:0000256" key="2">
    <source>
        <dbReference type="ARBA" id="ARBA00022692"/>
    </source>
</evidence>
<feature type="transmembrane region" description="Helical" evidence="5">
    <location>
        <begin position="159"/>
        <end position="176"/>
    </location>
</feature>
<dbReference type="InterPro" id="IPR007016">
    <property type="entry name" value="O-antigen_ligase-rel_domated"/>
</dbReference>
<feature type="transmembrane region" description="Helical" evidence="5">
    <location>
        <begin position="203"/>
        <end position="220"/>
    </location>
</feature>
<feature type="transmembrane region" description="Helical" evidence="5">
    <location>
        <begin position="64"/>
        <end position="82"/>
    </location>
</feature>
<feature type="transmembrane region" description="Helical" evidence="5">
    <location>
        <begin position="352"/>
        <end position="372"/>
    </location>
</feature>
<comment type="caution">
    <text evidence="7">The sequence shown here is derived from an EMBL/GenBank/DDBJ whole genome shotgun (WGS) entry which is preliminary data.</text>
</comment>
<feature type="transmembrane region" description="Helical" evidence="5">
    <location>
        <begin position="321"/>
        <end position="340"/>
    </location>
</feature>
<protein>
    <submittedName>
        <fullName evidence="7">O-antigen ligase family protein</fullName>
    </submittedName>
</protein>
<feature type="transmembrane region" description="Helical" evidence="5">
    <location>
        <begin position="88"/>
        <end position="110"/>
    </location>
</feature>
<evidence type="ECO:0000256" key="3">
    <source>
        <dbReference type="ARBA" id="ARBA00022989"/>
    </source>
</evidence>
<evidence type="ECO:0000259" key="6">
    <source>
        <dbReference type="Pfam" id="PF04932"/>
    </source>
</evidence>
<dbReference type="RefSeq" id="WP_381433238.1">
    <property type="nucleotide sequence ID" value="NZ_JBHSNO010000005.1"/>
</dbReference>
<organism evidence="7 8">
    <name type="scientific">Sporosarcina soli</name>
    <dbReference type="NCBI Taxonomy" id="334736"/>
    <lineage>
        <taxon>Bacteria</taxon>
        <taxon>Bacillati</taxon>
        <taxon>Bacillota</taxon>
        <taxon>Bacilli</taxon>
        <taxon>Bacillales</taxon>
        <taxon>Caryophanaceae</taxon>
        <taxon>Sporosarcina</taxon>
    </lineage>
</organism>
<feature type="transmembrane region" description="Helical" evidence="5">
    <location>
        <begin position="34"/>
        <end position="52"/>
    </location>
</feature>
<name>A0ABW0TJL6_9BACL</name>
<evidence type="ECO:0000256" key="4">
    <source>
        <dbReference type="ARBA" id="ARBA00023136"/>
    </source>
</evidence>
<keyword evidence="8" id="KW-1185">Reference proteome</keyword>
<feature type="transmembrane region" description="Helical" evidence="5">
    <location>
        <begin position="378"/>
        <end position="394"/>
    </location>
</feature>
<evidence type="ECO:0000313" key="8">
    <source>
        <dbReference type="Proteomes" id="UP001596109"/>
    </source>
</evidence>
<feature type="transmembrane region" description="Helical" evidence="5">
    <location>
        <begin position="181"/>
        <end position="197"/>
    </location>
</feature>
<sequence>MKLNDLIKLTQMIIIVLIIFAGRTNFGINLPPIPIYLGLIGIIALLLSFVIIKKREGYGLTNQFYISLFFLFSLILLVGNYIDTSQYGFTKSIEFTIYVFFLILIIDICVQERKDLINLIKSFYFIALVMAIISIAMGVINNTLFTDRLTFLNSGSNTFSRMMFMGISANLFLIFSSKRGVVKYFSLWFFLGAIFLSGARQTILGTVILVTLFLVLIIAKTKKTKGKSVMKFTFLLFFLIIPFVFLWPFIQESRFYGRFLLLFSENKGDSINVRTWLIEQAFLYGKESYLFGNGTGSFAIKMPEYIYPHNIFAEIFMENGLLGLTILFIIILYPFTSIIKKSSFRIEEKTQLVNETLLIMYLFSLYTAQISGDLYDNRWIFIFGLLLLKNPILIRREYFEKTNSDARFK</sequence>
<gene>
    <name evidence="7" type="ORF">ACFPRA_09440</name>
</gene>
<feature type="domain" description="O-antigen ligase-related" evidence="6">
    <location>
        <begin position="186"/>
        <end position="328"/>
    </location>
</feature>
<keyword evidence="2 5" id="KW-0812">Transmembrane</keyword>
<evidence type="ECO:0000313" key="7">
    <source>
        <dbReference type="EMBL" id="MFC5589110.1"/>
    </source>
</evidence>
<feature type="transmembrane region" description="Helical" evidence="5">
    <location>
        <begin position="232"/>
        <end position="250"/>
    </location>
</feature>
<dbReference type="Proteomes" id="UP001596109">
    <property type="component" value="Unassembled WGS sequence"/>
</dbReference>